<comment type="function">
    <text evidence="2">Ferredoxins are iron-sulfur proteins that transfer electrons in a wide variety of metabolic reactions.</text>
</comment>
<evidence type="ECO:0000313" key="10">
    <source>
        <dbReference type="Proteomes" id="UP000262524"/>
    </source>
</evidence>
<comment type="caution">
    <text evidence="9">The sequence shown here is derived from an EMBL/GenBank/DDBJ whole genome shotgun (WGS) entry which is preliminary data.</text>
</comment>
<keyword evidence="7" id="KW-0411">Iron-sulfur</keyword>
<dbReference type="PROSITE" id="PS51379">
    <property type="entry name" value="4FE4S_FER_2"/>
    <property type="match status" value="2"/>
</dbReference>
<evidence type="ECO:0000256" key="3">
    <source>
        <dbReference type="ARBA" id="ARBA00013529"/>
    </source>
</evidence>
<dbReference type="EMBL" id="QSOE01000004">
    <property type="protein sequence ID" value="RGI92158.1"/>
    <property type="molecule type" value="Genomic_DNA"/>
</dbReference>
<dbReference type="GO" id="GO:0046872">
    <property type="term" value="F:metal ion binding"/>
    <property type="evidence" value="ECO:0007669"/>
    <property type="project" value="UniProtKB-KW"/>
</dbReference>
<dbReference type="Gene3D" id="3.30.70.20">
    <property type="match status" value="1"/>
</dbReference>
<dbReference type="Proteomes" id="UP000262524">
    <property type="component" value="Unassembled WGS sequence"/>
</dbReference>
<gene>
    <name evidence="9" type="ORF">DXD91_01295</name>
</gene>
<evidence type="ECO:0000256" key="2">
    <source>
        <dbReference type="ARBA" id="ARBA00003532"/>
    </source>
</evidence>
<evidence type="ECO:0000256" key="1">
    <source>
        <dbReference type="ARBA" id="ARBA00001966"/>
    </source>
</evidence>
<protein>
    <recommendedName>
        <fullName evidence="3">Ferredoxin</fullName>
    </recommendedName>
</protein>
<evidence type="ECO:0000256" key="5">
    <source>
        <dbReference type="ARBA" id="ARBA00022723"/>
    </source>
</evidence>
<dbReference type="PANTHER" id="PTHR24960">
    <property type="entry name" value="PHOTOSYSTEM I IRON-SULFUR CENTER-RELATED"/>
    <property type="match status" value="1"/>
</dbReference>
<dbReference type="InterPro" id="IPR017900">
    <property type="entry name" value="4Fe4S_Fe_S_CS"/>
</dbReference>
<dbReference type="Pfam" id="PF12838">
    <property type="entry name" value="Fer4_7"/>
    <property type="match status" value="1"/>
</dbReference>
<organism evidence="9 10">
    <name type="scientific">Anaerobutyricum hallii</name>
    <dbReference type="NCBI Taxonomy" id="39488"/>
    <lineage>
        <taxon>Bacteria</taxon>
        <taxon>Bacillati</taxon>
        <taxon>Bacillota</taxon>
        <taxon>Clostridia</taxon>
        <taxon>Lachnospirales</taxon>
        <taxon>Lachnospiraceae</taxon>
        <taxon>Anaerobutyricum</taxon>
    </lineage>
</organism>
<accession>A0A374NVT4</accession>
<dbReference type="InterPro" id="IPR050157">
    <property type="entry name" value="PSI_iron-sulfur_center"/>
</dbReference>
<dbReference type="InterPro" id="IPR017896">
    <property type="entry name" value="4Fe4S_Fe-S-bd"/>
</dbReference>
<feature type="domain" description="4Fe-4S ferredoxin-type" evidence="8">
    <location>
        <begin position="81"/>
        <end position="110"/>
    </location>
</feature>
<evidence type="ECO:0000256" key="6">
    <source>
        <dbReference type="ARBA" id="ARBA00023004"/>
    </source>
</evidence>
<evidence type="ECO:0000259" key="8">
    <source>
        <dbReference type="PROSITE" id="PS51379"/>
    </source>
</evidence>
<dbReference type="GO" id="GO:0051539">
    <property type="term" value="F:4 iron, 4 sulfur cluster binding"/>
    <property type="evidence" value="ECO:0007669"/>
    <property type="project" value="UniProtKB-KW"/>
</dbReference>
<comment type="cofactor">
    <cofactor evidence="1">
        <name>[4Fe-4S] cluster</name>
        <dbReference type="ChEBI" id="CHEBI:49883"/>
    </cofactor>
</comment>
<sequence length="134" mass="15226">MCRGQTDEEDLKMAGEFGDKLKERLRLLVTYDAGDLEVPGTFPYTKPPMGEFPFKVETNEYCIYCMLCADVCPVKAISESNPKEIDSSICLRCGSCLRICPTQAKYFTEEPFKVLQEKLSPLCGVRKENWYTIA</sequence>
<evidence type="ECO:0000256" key="7">
    <source>
        <dbReference type="ARBA" id="ARBA00023014"/>
    </source>
</evidence>
<dbReference type="SUPFAM" id="SSF54862">
    <property type="entry name" value="4Fe-4S ferredoxins"/>
    <property type="match status" value="1"/>
</dbReference>
<dbReference type="AlphaFoldDB" id="A0A374NVT4"/>
<keyword evidence="4" id="KW-0004">4Fe-4S</keyword>
<keyword evidence="6" id="KW-0408">Iron</keyword>
<reference evidence="9 10" key="1">
    <citation type="submission" date="2018-08" db="EMBL/GenBank/DDBJ databases">
        <title>A genome reference for cultivated species of the human gut microbiota.</title>
        <authorList>
            <person name="Zou Y."/>
            <person name="Xue W."/>
            <person name="Luo G."/>
        </authorList>
    </citation>
    <scope>NUCLEOTIDE SEQUENCE [LARGE SCALE GENOMIC DNA]</scope>
    <source>
        <strain evidence="9 10">TM10-1AC</strain>
    </source>
</reference>
<feature type="domain" description="4Fe-4S ferredoxin-type" evidence="8">
    <location>
        <begin position="52"/>
        <end position="78"/>
    </location>
</feature>
<dbReference type="PROSITE" id="PS00198">
    <property type="entry name" value="4FE4S_FER_1"/>
    <property type="match status" value="2"/>
</dbReference>
<dbReference type="PANTHER" id="PTHR24960:SF79">
    <property type="entry name" value="PHOTOSYSTEM I IRON-SULFUR CENTER"/>
    <property type="match status" value="1"/>
</dbReference>
<proteinExistence type="predicted"/>
<evidence type="ECO:0000256" key="4">
    <source>
        <dbReference type="ARBA" id="ARBA00022485"/>
    </source>
</evidence>
<name>A0A374NVT4_9FIRM</name>
<evidence type="ECO:0000313" key="9">
    <source>
        <dbReference type="EMBL" id="RGI92158.1"/>
    </source>
</evidence>
<keyword evidence="5" id="KW-0479">Metal-binding</keyword>